<protein>
    <submittedName>
        <fullName evidence="1">Uncharacterized protein</fullName>
    </submittedName>
</protein>
<dbReference type="GO" id="GO:0006518">
    <property type="term" value="P:peptide metabolic process"/>
    <property type="evidence" value="ECO:0007669"/>
    <property type="project" value="TreeGrafter"/>
</dbReference>
<dbReference type="PANTHER" id="PTHR11804:SF79">
    <property type="entry name" value="MITOCHONDRIAL INTERMEDIATE PEPTIDASE"/>
    <property type="match status" value="1"/>
</dbReference>
<dbReference type="GO" id="GO:0006508">
    <property type="term" value="P:proteolysis"/>
    <property type="evidence" value="ECO:0007669"/>
    <property type="project" value="InterPro"/>
</dbReference>
<sequence>MGRKSYDELVMQLNMASSPEVVVSFLLEISNMVKTKADEVVASYFSMPLCIEGFKLLVNSLFGTNFDSVPIAPGESWHPDVLKICIHHPEELCINGGIVPDVSSCLEELKLTDNGSGDSTSIGIWEEK</sequence>
<dbReference type="InterPro" id="IPR045090">
    <property type="entry name" value="Pept_M3A_M3B"/>
</dbReference>
<accession>A0A6A3C8U9</accession>
<dbReference type="PANTHER" id="PTHR11804">
    <property type="entry name" value="PROTEASE M3 THIMET OLIGOPEPTIDASE-RELATED"/>
    <property type="match status" value="1"/>
</dbReference>
<proteinExistence type="predicted"/>
<dbReference type="AlphaFoldDB" id="A0A6A3C8U9"/>
<name>A0A6A3C8U9_HIBSY</name>
<dbReference type="Gene3D" id="1.10.1370.40">
    <property type="match status" value="1"/>
</dbReference>
<dbReference type="SUPFAM" id="SSF55486">
    <property type="entry name" value="Metalloproteases ('zincins'), catalytic domain"/>
    <property type="match status" value="1"/>
</dbReference>
<dbReference type="Proteomes" id="UP000436088">
    <property type="component" value="Unassembled WGS sequence"/>
</dbReference>
<gene>
    <name evidence="1" type="ORF">F3Y22_tig00009024pilonHSYRG00023</name>
</gene>
<comment type="caution">
    <text evidence="1">The sequence shown here is derived from an EMBL/GenBank/DDBJ whole genome shotgun (WGS) entry which is preliminary data.</text>
</comment>
<reference evidence="1" key="1">
    <citation type="submission" date="2019-09" db="EMBL/GenBank/DDBJ databases">
        <title>Draft genome information of white flower Hibiscus syriacus.</title>
        <authorList>
            <person name="Kim Y.-M."/>
        </authorList>
    </citation>
    <scope>NUCLEOTIDE SEQUENCE [LARGE SCALE GENOMIC DNA]</scope>
    <source>
        <strain evidence="1">YM2019G1</strain>
    </source>
</reference>
<dbReference type="GO" id="GO:0004222">
    <property type="term" value="F:metalloendopeptidase activity"/>
    <property type="evidence" value="ECO:0007669"/>
    <property type="project" value="InterPro"/>
</dbReference>
<evidence type="ECO:0000313" key="1">
    <source>
        <dbReference type="EMBL" id="KAE8724987.1"/>
    </source>
</evidence>
<dbReference type="EMBL" id="VEPZ02000434">
    <property type="protein sequence ID" value="KAE8724987.1"/>
    <property type="molecule type" value="Genomic_DNA"/>
</dbReference>
<keyword evidence="2" id="KW-1185">Reference proteome</keyword>
<organism evidence="1 2">
    <name type="scientific">Hibiscus syriacus</name>
    <name type="common">Rose of Sharon</name>
    <dbReference type="NCBI Taxonomy" id="106335"/>
    <lineage>
        <taxon>Eukaryota</taxon>
        <taxon>Viridiplantae</taxon>
        <taxon>Streptophyta</taxon>
        <taxon>Embryophyta</taxon>
        <taxon>Tracheophyta</taxon>
        <taxon>Spermatophyta</taxon>
        <taxon>Magnoliopsida</taxon>
        <taxon>eudicotyledons</taxon>
        <taxon>Gunneridae</taxon>
        <taxon>Pentapetalae</taxon>
        <taxon>rosids</taxon>
        <taxon>malvids</taxon>
        <taxon>Malvales</taxon>
        <taxon>Malvaceae</taxon>
        <taxon>Malvoideae</taxon>
        <taxon>Hibiscus</taxon>
    </lineage>
</organism>
<evidence type="ECO:0000313" key="2">
    <source>
        <dbReference type="Proteomes" id="UP000436088"/>
    </source>
</evidence>